<dbReference type="EMBL" id="JH687407">
    <property type="protein sequence ID" value="EIM79257.1"/>
    <property type="molecule type" value="Genomic_DNA"/>
</dbReference>
<evidence type="ECO:0000313" key="1">
    <source>
        <dbReference type="EMBL" id="EIM79257.1"/>
    </source>
</evidence>
<dbReference type="RefSeq" id="XP_007311704.1">
    <property type="nucleotide sequence ID" value="XM_007311642.1"/>
</dbReference>
<keyword evidence="2" id="KW-1185">Reference proteome</keyword>
<organism evidence="1 2">
    <name type="scientific">Stereum hirsutum (strain FP-91666)</name>
    <name type="common">White-rot fungus</name>
    <dbReference type="NCBI Taxonomy" id="721885"/>
    <lineage>
        <taxon>Eukaryota</taxon>
        <taxon>Fungi</taxon>
        <taxon>Dikarya</taxon>
        <taxon>Basidiomycota</taxon>
        <taxon>Agaricomycotina</taxon>
        <taxon>Agaricomycetes</taxon>
        <taxon>Russulales</taxon>
        <taxon>Stereaceae</taxon>
        <taxon>Stereum</taxon>
    </lineage>
</organism>
<dbReference type="InterPro" id="IPR032675">
    <property type="entry name" value="LRR_dom_sf"/>
</dbReference>
<proteinExistence type="predicted"/>
<dbReference type="KEGG" id="shs:STEHIDRAFT_143290"/>
<dbReference type="GeneID" id="18799185"/>
<name>R7RY26_STEHR</name>
<dbReference type="Proteomes" id="UP000053927">
    <property type="component" value="Unassembled WGS sequence"/>
</dbReference>
<sequence length="527" mass="59223">MSSSSAPCSTSFTFSRAPPELLAEFFLWSVQGGPAKPLINEAPMNLASVSRQWRAVALCTPDLWTHLSLTVAPERRTDDGLTNWLPLLTLWLDRSQSLPLSYTLQFKSSQNWSERDMWAIVTVFRPLIDALLLQSQRWKNVGIHTPNVDSHPSLYLDIKGLNLPHLEFLALSGTVADDVELSLTSETAPHLTSVALPALSLQNSSLPWSQLTTLYIKDDNPSPFHIYSIVDVLSRCFHLQKLHIQTHIDFGKTIGLSFTIPPPLTLPYLSHLRLGVEMEMIMERLLPALDCPALTTLSFYGCPNATSSPSIATFVERHFPQYRSATLPLAPQRPEIETVEIGFEGLHRDPTLFIRFWRMFSPGVKRIGMHLDESNAMFLMMLYETCKVMWPRADGFGLRITTSGPALEEVVLSMEAGYMCLHPDILPKTLNHLTLLLDGDRCGYGPDGGAAIYDEDERSNGSGPFFPCAQLKRIHVRMIENDQAPSPINVLLVLDVVKETVRYILRDFVRRGLELSFERTDKCCLFA</sequence>
<dbReference type="Gene3D" id="3.80.10.10">
    <property type="entry name" value="Ribonuclease Inhibitor"/>
    <property type="match status" value="1"/>
</dbReference>
<dbReference type="AlphaFoldDB" id="R7RY26"/>
<gene>
    <name evidence="1" type="ORF">STEHIDRAFT_143290</name>
</gene>
<reference evidence="2" key="1">
    <citation type="journal article" date="2012" name="Science">
        <title>The Paleozoic origin of enzymatic lignin decomposition reconstructed from 31 fungal genomes.</title>
        <authorList>
            <person name="Floudas D."/>
            <person name="Binder M."/>
            <person name="Riley R."/>
            <person name="Barry K."/>
            <person name="Blanchette R.A."/>
            <person name="Henrissat B."/>
            <person name="Martinez A.T."/>
            <person name="Otillar R."/>
            <person name="Spatafora J.W."/>
            <person name="Yadav J.S."/>
            <person name="Aerts A."/>
            <person name="Benoit I."/>
            <person name="Boyd A."/>
            <person name="Carlson A."/>
            <person name="Copeland A."/>
            <person name="Coutinho P.M."/>
            <person name="de Vries R.P."/>
            <person name="Ferreira P."/>
            <person name="Findley K."/>
            <person name="Foster B."/>
            <person name="Gaskell J."/>
            <person name="Glotzer D."/>
            <person name="Gorecki P."/>
            <person name="Heitman J."/>
            <person name="Hesse C."/>
            <person name="Hori C."/>
            <person name="Igarashi K."/>
            <person name="Jurgens J.A."/>
            <person name="Kallen N."/>
            <person name="Kersten P."/>
            <person name="Kohler A."/>
            <person name="Kuees U."/>
            <person name="Kumar T.K.A."/>
            <person name="Kuo A."/>
            <person name="LaButti K."/>
            <person name="Larrondo L.F."/>
            <person name="Lindquist E."/>
            <person name="Ling A."/>
            <person name="Lombard V."/>
            <person name="Lucas S."/>
            <person name="Lundell T."/>
            <person name="Martin R."/>
            <person name="McLaughlin D.J."/>
            <person name="Morgenstern I."/>
            <person name="Morin E."/>
            <person name="Murat C."/>
            <person name="Nagy L.G."/>
            <person name="Nolan M."/>
            <person name="Ohm R.A."/>
            <person name="Patyshakuliyeva A."/>
            <person name="Rokas A."/>
            <person name="Ruiz-Duenas F.J."/>
            <person name="Sabat G."/>
            <person name="Salamov A."/>
            <person name="Samejima M."/>
            <person name="Schmutz J."/>
            <person name="Slot J.C."/>
            <person name="St John F."/>
            <person name="Stenlid J."/>
            <person name="Sun H."/>
            <person name="Sun S."/>
            <person name="Syed K."/>
            <person name="Tsang A."/>
            <person name="Wiebenga A."/>
            <person name="Young D."/>
            <person name="Pisabarro A."/>
            <person name="Eastwood D.C."/>
            <person name="Martin F."/>
            <person name="Cullen D."/>
            <person name="Grigoriev I.V."/>
            <person name="Hibbett D.S."/>
        </authorList>
    </citation>
    <scope>NUCLEOTIDE SEQUENCE [LARGE SCALE GENOMIC DNA]</scope>
    <source>
        <strain evidence="2">FP-91666</strain>
    </source>
</reference>
<evidence type="ECO:0000313" key="2">
    <source>
        <dbReference type="Proteomes" id="UP000053927"/>
    </source>
</evidence>
<accession>R7RY26</accession>
<dbReference type="SUPFAM" id="SSF52047">
    <property type="entry name" value="RNI-like"/>
    <property type="match status" value="1"/>
</dbReference>
<protein>
    <submittedName>
        <fullName evidence="1">Uncharacterized protein</fullName>
    </submittedName>
</protein>
<dbReference type="OrthoDB" id="2269034at2759"/>